<name>A0A9D3ZM38_9ROSI</name>
<dbReference type="EMBL" id="JAIQCV010000011">
    <property type="protein sequence ID" value="KAH1047104.1"/>
    <property type="molecule type" value="Genomic_DNA"/>
</dbReference>
<sequence>MEKPALTAVTSTVTMGKSMESGFGIGCTGASVLRAPEDPMLGSSMGMGYGSGWWSYPRHWHGSLGYDGMNRQPMSMGMGMNMGMNPGMGVNRQPDDNWWWWWLSMRNHFLMHSVFFSNNNSFSIFTGKTQGNTSQLDIQVITLRNHI</sequence>
<dbReference type="Proteomes" id="UP000828251">
    <property type="component" value="Unassembled WGS sequence"/>
</dbReference>
<comment type="caution">
    <text evidence="1">The sequence shown here is derived from an EMBL/GenBank/DDBJ whole genome shotgun (WGS) entry which is preliminary data.</text>
</comment>
<organism evidence="1 2">
    <name type="scientific">Gossypium stocksii</name>
    <dbReference type="NCBI Taxonomy" id="47602"/>
    <lineage>
        <taxon>Eukaryota</taxon>
        <taxon>Viridiplantae</taxon>
        <taxon>Streptophyta</taxon>
        <taxon>Embryophyta</taxon>
        <taxon>Tracheophyta</taxon>
        <taxon>Spermatophyta</taxon>
        <taxon>Magnoliopsida</taxon>
        <taxon>eudicotyledons</taxon>
        <taxon>Gunneridae</taxon>
        <taxon>Pentapetalae</taxon>
        <taxon>rosids</taxon>
        <taxon>malvids</taxon>
        <taxon>Malvales</taxon>
        <taxon>Malvaceae</taxon>
        <taxon>Malvoideae</taxon>
        <taxon>Gossypium</taxon>
    </lineage>
</organism>
<gene>
    <name evidence="1" type="ORF">J1N35_037888</name>
</gene>
<accession>A0A9D3ZM38</accession>
<protein>
    <submittedName>
        <fullName evidence="1">Uncharacterized protein</fullName>
    </submittedName>
</protein>
<evidence type="ECO:0000313" key="2">
    <source>
        <dbReference type="Proteomes" id="UP000828251"/>
    </source>
</evidence>
<proteinExistence type="predicted"/>
<reference evidence="1 2" key="1">
    <citation type="journal article" date="2021" name="Plant Biotechnol. J.">
        <title>Multi-omics assisted identification of the key and species-specific regulatory components of drought-tolerant mechanisms in Gossypium stocksii.</title>
        <authorList>
            <person name="Yu D."/>
            <person name="Ke L."/>
            <person name="Zhang D."/>
            <person name="Wu Y."/>
            <person name="Sun Y."/>
            <person name="Mei J."/>
            <person name="Sun J."/>
            <person name="Sun Y."/>
        </authorList>
    </citation>
    <scope>NUCLEOTIDE SEQUENCE [LARGE SCALE GENOMIC DNA]</scope>
    <source>
        <strain evidence="2">cv. E1</strain>
        <tissue evidence="1">Leaf</tissue>
    </source>
</reference>
<keyword evidence="2" id="KW-1185">Reference proteome</keyword>
<evidence type="ECO:0000313" key="1">
    <source>
        <dbReference type="EMBL" id="KAH1047104.1"/>
    </source>
</evidence>
<dbReference type="AlphaFoldDB" id="A0A9D3ZM38"/>